<name>A0ABP6DH69_9ACTN</name>
<reference evidence="2" key="1">
    <citation type="journal article" date="2019" name="Int. J. Syst. Evol. Microbiol.">
        <title>The Global Catalogue of Microorganisms (GCM) 10K type strain sequencing project: providing services to taxonomists for standard genome sequencing and annotation.</title>
        <authorList>
            <consortium name="The Broad Institute Genomics Platform"/>
            <consortium name="The Broad Institute Genome Sequencing Center for Infectious Disease"/>
            <person name="Wu L."/>
            <person name="Ma J."/>
        </authorList>
    </citation>
    <scope>NUCLEOTIDE SEQUENCE [LARGE SCALE GENOMIC DNA]</scope>
    <source>
        <strain evidence="2">JCM 4524</strain>
    </source>
</reference>
<accession>A0ABP6DH69</accession>
<proteinExistence type="predicted"/>
<comment type="caution">
    <text evidence="1">The sequence shown here is derived from an EMBL/GenBank/DDBJ whole genome shotgun (WGS) entry which is preliminary data.</text>
</comment>
<keyword evidence="2" id="KW-1185">Reference proteome</keyword>
<organism evidence="1 2">
    <name type="scientific">Streptomyces vastus</name>
    <dbReference type="NCBI Taxonomy" id="285451"/>
    <lineage>
        <taxon>Bacteria</taxon>
        <taxon>Bacillati</taxon>
        <taxon>Actinomycetota</taxon>
        <taxon>Actinomycetes</taxon>
        <taxon>Kitasatosporales</taxon>
        <taxon>Streptomycetaceae</taxon>
        <taxon>Streptomyces</taxon>
    </lineage>
</organism>
<sequence>MRRTDRRERAPKTLAQLARRRLRAEIPALEEAFTDHHAFILARMLNRIDAIDADITAVDAQIADEVAPYAQAIARLAQIPDVNMHARSGPGRRTRRTASPGCGRLSLTRCLASWD</sequence>
<dbReference type="EMBL" id="BAAASJ010000044">
    <property type="protein sequence ID" value="GAA2642731.1"/>
    <property type="molecule type" value="Genomic_DNA"/>
</dbReference>
<gene>
    <name evidence="1" type="ORF">GCM10010307_45870</name>
</gene>
<evidence type="ECO:0000313" key="1">
    <source>
        <dbReference type="EMBL" id="GAA2642731.1"/>
    </source>
</evidence>
<dbReference type="Proteomes" id="UP001500151">
    <property type="component" value="Unassembled WGS sequence"/>
</dbReference>
<protein>
    <submittedName>
        <fullName evidence="1">Uncharacterized protein</fullName>
    </submittedName>
</protein>
<evidence type="ECO:0000313" key="2">
    <source>
        <dbReference type="Proteomes" id="UP001500151"/>
    </source>
</evidence>
<dbReference type="RefSeq" id="WP_344392463.1">
    <property type="nucleotide sequence ID" value="NZ_BAAASJ010000044.1"/>
</dbReference>